<evidence type="ECO:0000256" key="8">
    <source>
        <dbReference type="SAM" id="MobiDB-lite"/>
    </source>
</evidence>
<comment type="subcellular location">
    <subcellularLocation>
        <location evidence="1">Cytoplasm</location>
    </subcellularLocation>
</comment>
<keyword evidence="6" id="KW-0904">Protein phosphatase</keyword>
<evidence type="ECO:0000256" key="4">
    <source>
        <dbReference type="ARBA" id="ARBA00022553"/>
    </source>
</evidence>
<dbReference type="Gene3D" id="3.90.190.10">
    <property type="entry name" value="Protein tyrosine phosphatase superfamily"/>
    <property type="match status" value="1"/>
</dbReference>
<comment type="similarity">
    <text evidence="7">Belongs to the protein-tyrosine phosphatase family. Non-receptor class 4 subfamily.</text>
</comment>
<dbReference type="PROSITE" id="PS50055">
    <property type="entry name" value="TYR_PHOSPHATASE_PTP"/>
    <property type="match status" value="1"/>
</dbReference>
<evidence type="ECO:0000256" key="1">
    <source>
        <dbReference type="ARBA" id="ARBA00004496"/>
    </source>
</evidence>
<feature type="compositionally biased region" description="Polar residues" evidence="8">
    <location>
        <begin position="619"/>
        <end position="629"/>
    </location>
</feature>
<dbReference type="SMART" id="SM00404">
    <property type="entry name" value="PTPc_motif"/>
    <property type="match status" value="1"/>
</dbReference>
<dbReference type="InterPro" id="IPR003595">
    <property type="entry name" value="Tyr_Pase_cat"/>
</dbReference>
<dbReference type="SMART" id="SM00194">
    <property type="entry name" value="PTPc"/>
    <property type="match status" value="1"/>
</dbReference>
<dbReference type="InterPro" id="IPR000387">
    <property type="entry name" value="Tyr_Pase_dom"/>
</dbReference>
<keyword evidence="5" id="KW-0378">Hydrolase</keyword>
<dbReference type="SUPFAM" id="SSF52799">
    <property type="entry name" value="(Phosphotyrosine protein) phosphatases II"/>
    <property type="match status" value="1"/>
</dbReference>
<accession>A0AAD9KEL7</accession>
<dbReference type="PRINTS" id="PR00700">
    <property type="entry name" value="PRTYPHPHTASE"/>
</dbReference>
<protein>
    <recommendedName>
        <fullName evidence="2">protein-tyrosine-phosphatase</fullName>
        <ecNumber evidence="2">3.1.3.48</ecNumber>
    </recommendedName>
</protein>
<evidence type="ECO:0000313" key="12">
    <source>
        <dbReference type="Proteomes" id="UP001208570"/>
    </source>
</evidence>
<evidence type="ECO:0000256" key="5">
    <source>
        <dbReference type="ARBA" id="ARBA00022801"/>
    </source>
</evidence>
<dbReference type="AlphaFoldDB" id="A0AAD9KEL7"/>
<evidence type="ECO:0000259" key="9">
    <source>
        <dbReference type="PROSITE" id="PS50055"/>
    </source>
</evidence>
<name>A0AAD9KEL7_9ANNE</name>
<dbReference type="InterPro" id="IPR047170">
    <property type="entry name" value="PTN12/18/22"/>
</dbReference>
<feature type="compositionally biased region" description="Basic and acidic residues" evidence="8">
    <location>
        <begin position="569"/>
        <end position="578"/>
    </location>
</feature>
<feature type="domain" description="Tyrosine-protein phosphatase" evidence="9">
    <location>
        <begin position="33"/>
        <end position="302"/>
    </location>
</feature>
<feature type="region of interest" description="Disordered" evidence="8">
    <location>
        <begin position="453"/>
        <end position="487"/>
    </location>
</feature>
<evidence type="ECO:0000256" key="6">
    <source>
        <dbReference type="ARBA" id="ARBA00022912"/>
    </source>
</evidence>
<gene>
    <name evidence="11" type="ORF">LSH36_3g01027</name>
</gene>
<feature type="compositionally biased region" description="Basic and acidic residues" evidence="8">
    <location>
        <begin position="341"/>
        <end position="362"/>
    </location>
</feature>
<dbReference type="PROSITE" id="PS50056">
    <property type="entry name" value="TYR_PHOSPHATASE_2"/>
    <property type="match status" value="1"/>
</dbReference>
<feature type="compositionally biased region" description="Acidic residues" evidence="8">
    <location>
        <begin position="544"/>
        <end position="561"/>
    </location>
</feature>
<keyword evidence="4" id="KW-0597">Phosphoprotein</keyword>
<dbReference type="EMBL" id="JAODUP010000003">
    <property type="protein sequence ID" value="KAK2170269.1"/>
    <property type="molecule type" value="Genomic_DNA"/>
</dbReference>
<evidence type="ECO:0000259" key="10">
    <source>
        <dbReference type="PROSITE" id="PS50056"/>
    </source>
</evidence>
<dbReference type="Pfam" id="PF00102">
    <property type="entry name" value="Y_phosphatase"/>
    <property type="match status" value="1"/>
</dbReference>
<evidence type="ECO:0000256" key="3">
    <source>
        <dbReference type="ARBA" id="ARBA00022490"/>
    </source>
</evidence>
<reference evidence="11" key="1">
    <citation type="journal article" date="2023" name="Mol. Biol. Evol.">
        <title>Third-Generation Sequencing Reveals the Adaptive Role of the Epigenome in Three Deep-Sea Polychaetes.</title>
        <authorList>
            <person name="Perez M."/>
            <person name="Aroh O."/>
            <person name="Sun Y."/>
            <person name="Lan Y."/>
            <person name="Juniper S.K."/>
            <person name="Young C.R."/>
            <person name="Angers B."/>
            <person name="Qian P.Y."/>
        </authorList>
    </citation>
    <scope>NUCLEOTIDE SEQUENCE</scope>
    <source>
        <strain evidence="11">P08H-3</strain>
    </source>
</reference>
<proteinExistence type="inferred from homology"/>
<dbReference type="Proteomes" id="UP001208570">
    <property type="component" value="Unassembled WGS sequence"/>
</dbReference>
<dbReference type="PROSITE" id="PS00383">
    <property type="entry name" value="TYR_PHOSPHATASE_1"/>
    <property type="match status" value="1"/>
</dbReference>
<dbReference type="EC" id="3.1.3.48" evidence="2"/>
<keyword evidence="12" id="KW-1185">Reference proteome</keyword>
<dbReference type="FunFam" id="3.90.190.10:FF:000045">
    <property type="entry name" value="Tyrosine-protein phosphatase non-receptor type 12"/>
    <property type="match status" value="1"/>
</dbReference>
<sequence length="629" mass="71825">MTSLTNPVEDVLKSFLKQKENYDSQAEKGPFGYMEHFAKLRQKSLEYRDEEYFSCNEGTKSYNIRKNRYKDIIPFDYTRVKLSKFNEMPGSDYINANYIEGPLHPKQYIAAQGPLPNTVKDFWRMMWEEKTKVVLMACAEYEGIPEKHRCERYWPCSLDDKMVFGQISVSLEKEIHTEFPDYVIREMRVECSRKVQKVHQLHYVGWPDHGVPDDVSTILDMITKSHYHQTDDSVPLVIHCSAGCGRTGTLIVIDYVYSMLKSGKLNSEFDLFDIIDNIRKQRPSMVQSVDQYRFTYTAVAELFLRHLAMVQQHPYENVELLKPLNKKKVSVNSGSASPEKSPQEREKPKTKPPKPKVEERPKKVVPAEIQTSPIRMSCVPSLPIQGMIAKFDQGSQPEKCKAQTDFEQRKKLSVKQFPDIKGSKPMFDSYSTVTETNYSLDVKSKSVTVTDPYSTATFDDSDIEKSEMNSQSDCSSDEPAGDDSRYAYADPLAKDKWALQQYALSGASSIGSTDASEGYAYVSVTSDNKVMTGEYVEVDLNKIEEEEEIDESEDEILEDGDAPQVPSKDLLKSEESSSAKKLPLQRMIGNVLARKNNLQIETKEIWTFPKKIGKPKGPRQQNSKRSPKQ</sequence>
<comment type="caution">
    <text evidence="11">The sequence shown here is derived from an EMBL/GenBank/DDBJ whole genome shotgun (WGS) entry which is preliminary data.</text>
</comment>
<feature type="compositionally biased region" description="Polar residues" evidence="8">
    <location>
        <begin position="330"/>
        <end position="340"/>
    </location>
</feature>
<dbReference type="GO" id="GO:0005634">
    <property type="term" value="C:nucleus"/>
    <property type="evidence" value="ECO:0007669"/>
    <property type="project" value="TreeGrafter"/>
</dbReference>
<feature type="region of interest" description="Disordered" evidence="8">
    <location>
        <begin position="329"/>
        <end position="364"/>
    </location>
</feature>
<dbReference type="PANTHER" id="PTHR45983:SF2">
    <property type="entry name" value="PROTEIN-TYROSINE-PHOSPHATASE"/>
    <property type="match status" value="1"/>
</dbReference>
<dbReference type="InterPro" id="IPR016130">
    <property type="entry name" value="Tyr_Pase_AS"/>
</dbReference>
<keyword evidence="3" id="KW-0963">Cytoplasm</keyword>
<organism evidence="11 12">
    <name type="scientific">Paralvinella palmiformis</name>
    <dbReference type="NCBI Taxonomy" id="53620"/>
    <lineage>
        <taxon>Eukaryota</taxon>
        <taxon>Metazoa</taxon>
        <taxon>Spiralia</taxon>
        <taxon>Lophotrochozoa</taxon>
        <taxon>Annelida</taxon>
        <taxon>Polychaeta</taxon>
        <taxon>Sedentaria</taxon>
        <taxon>Canalipalpata</taxon>
        <taxon>Terebellida</taxon>
        <taxon>Terebelliformia</taxon>
        <taxon>Alvinellidae</taxon>
        <taxon>Paralvinella</taxon>
    </lineage>
</organism>
<evidence type="ECO:0000313" key="11">
    <source>
        <dbReference type="EMBL" id="KAK2170269.1"/>
    </source>
</evidence>
<feature type="domain" description="Tyrosine specific protein phosphatases" evidence="10">
    <location>
        <begin position="216"/>
        <end position="293"/>
    </location>
</feature>
<dbReference type="GO" id="GO:0005737">
    <property type="term" value="C:cytoplasm"/>
    <property type="evidence" value="ECO:0007669"/>
    <property type="project" value="UniProtKB-SubCell"/>
</dbReference>
<feature type="region of interest" description="Disordered" evidence="8">
    <location>
        <begin position="607"/>
        <end position="629"/>
    </location>
</feature>
<feature type="region of interest" description="Disordered" evidence="8">
    <location>
        <begin position="539"/>
        <end position="580"/>
    </location>
</feature>
<dbReference type="InterPro" id="IPR029021">
    <property type="entry name" value="Prot-tyrosine_phosphatase-like"/>
</dbReference>
<dbReference type="PANTHER" id="PTHR45983">
    <property type="entry name" value="TYROSINE PHOSPHATSE N18, PUTATIVE-RELATED"/>
    <property type="match status" value="1"/>
</dbReference>
<dbReference type="GO" id="GO:0004726">
    <property type="term" value="F:non-membrane spanning protein tyrosine phosphatase activity"/>
    <property type="evidence" value="ECO:0007669"/>
    <property type="project" value="InterPro"/>
</dbReference>
<evidence type="ECO:0000256" key="2">
    <source>
        <dbReference type="ARBA" id="ARBA00013064"/>
    </source>
</evidence>
<dbReference type="InterPro" id="IPR000242">
    <property type="entry name" value="PTP_cat"/>
</dbReference>
<evidence type="ECO:0000256" key="7">
    <source>
        <dbReference type="ARBA" id="ARBA00034734"/>
    </source>
</evidence>